<evidence type="ECO:0000259" key="6">
    <source>
        <dbReference type="Pfam" id="PF00590"/>
    </source>
</evidence>
<dbReference type="InterPro" id="IPR050714">
    <property type="entry name" value="Cobalamin_biosynth_MTase"/>
</dbReference>
<dbReference type="GO" id="GO:0032259">
    <property type="term" value="P:methylation"/>
    <property type="evidence" value="ECO:0007669"/>
    <property type="project" value="UniProtKB-KW"/>
</dbReference>
<keyword evidence="4 7" id="KW-0808">Transferase</keyword>
<dbReference type="Proteomes" id="UP000016368">
    <property type="component" value="Unassembled WGS sequence"/>
</dbReference>
<dbReference type="InterPro" id="IPR014777">
    <property type="entry name" value="4pyrrole_Mease_sub1"/>
</dbReference>
<dbReference type="eggNOG" id="COG2241">
    <property type="taxonomic scope" value="Bacteria"/>
</dbReference>
<dbReference type="EMBL" id="AEGR01000081">
    <property type="protein sequence ID" value="EGI76057.1"/>
    <property type="molecule type" value="Genomic_DNA"/>
</dbReference>
<name>F3KVV4_9BURK</name>
<evidence type="ECO:0000256" key="5">
    <source>
        <dbReference type="ARBA" id="ARBA00022691"/>
    </source>
</evidence>
<evidence type="ECO:0000256" key="4">
    <source>
        <dbReference type="ARBA" id="ARBA00022679"/>
    </source>
</evidence>
<comment type="pathway">
    <text evidence="1">Cofactor biosynthesis; adenosylcobalamin biosynthesis.</text>
</comment>
<feature type="domain" description="Tetrapyrrole methylase" evidence="6">
    <location>
        <begin position="52"/>
        <end position="177"/>
    </location>
</feature>
<dbReference type="CDD" id="cd02440">
    <property type="entry name" value="AdoMet_MTases"/>
    <property type="match status" value="1"/>
</dbReference>
<dbReference type="Gene3D" id="3.40.1010.10">
    <property type="entry name" value="Cobalt-precorrin-4 Transmethylase, Domain 1"/>
    <property type="match status" value="1"/>
</dbReference>
<accession>F3KVV4</accession>
<dbReference type="SUPFAM" id="SSF53335">
    <property type="entry name" value="S-adenosyl-L-methionine-dependent methyltransferases"/>
    <property type="match status" value="1"/>
</dbReference>
<dbReference type="Gene3D" id="3.40.50.150">
    <property type="entry name" value="Vaccinia Virus protein VP39"/>
    <property type="match status" value="1"/>
</dbReference>
<keyword evidence="2" id="KW-0169">Cobalamin biosynthesis</keyword>
<dbReference type="CDD" id="cd11644">
    <property type="entry name" value="Precorrin-6Y-MT"/>
    <property type="match status" value="1"/>
</dbReference>
<keyword evidence="3 7" id="KW-0489">Methyltransferase</keyword>
<gene>
    <name evidence="7" type="ORF">HGR_12959</name>
</gene>
<dbReference type="InterPro" id="IPR029063">
    <property type="entry name" value="SAM-dependent_MTases_sf"/>
</dbReference>
<dbReference type="InterPro" id="IPR006365">
    <property type="entry name" value="Cbl_synth_CobL"/>
</dbReference>
<organism evidence="7 8">
    <name type="scientific">Hylemonella gracilis ATCC 19624</name>
    <dbReference type="NCBI Taxonomy" id="887062"/>
    <lineage>
        <taxon>Bacteria</taxon>
        <taxon>Pseudomonadati</taxon>
        <taxon>Pseudomonadota</taxon>
        <taxon>Betaproteobacteria</taxon>
        <taxon>Burkholderiales</taxon>
        <taxon>Comamonadaceae</taxon>
        <taxon>Hylemonella</taxon>
    </lineage>
</organism>
<dbReference type="InterPro" id="IPR035996">
    <property type="entry name" value="4pyrrol_Methylase_sf"/>
</dbReference>
<dbReference type="NCBIfam" id="TIGR02469">
    <property type="entry name" value="CbiT"/>
    <property type="match status" value="1"/>
</dbReference>
<evidence type="ECO:0000313" key="7">
    <source>
        <dbReference type="EMBL" id="EGI76057.1"/>
    </source>
</evidence>
<dbReference type="SUPFAM" id="SSF53790">
    <property type="entry name" value="Tetrapyrrole methylase"/>
    <property type="match status" value="1"/>
</dbReference>
<reference evidence="7 8" key="1">
    <citation type="journal article" date="2011" name="EMBO J.">
        <title>Structural diversity of bacterial flagellar motors.</title>
        <authorList>
            <person name="Chen S."/>
            <person name="Beeby M."/>
            <person name="Murphy G.E."/>
            <person name="Leadbetter J.R."/>
            <person name="Hendrixson D.R."/>
            <person name="Briegel A."/>
            <person name="Li Z."/>
            <person name="Shi J."/>
            <person name="Tocheva E.I."/>
            <person name="Muller A."/>
            <person name="Dobro M.J."/>
            <person name="Jensen G.J."/>
        </authorList>
    </citation>
    <scope>NUCLEOTIDE SEQUENCE [LARGE SCALE GENOMIC DNA]</scope>
    <source>
        <strain evidence="7 8">ATCC 19624</strain>
    </source>
</reference>
<comment type="caution">
    <text evidence="7">The sequence shown here is derived from an EMBL/GenBank/DDBJ whole genome shotgun (WGS) entry which is preliminary data.</text>
</comment>
<proteinExistence type="predicted"/>
<dbReference type="InterPro" id="IPR012818">
    <property type="entry name" value="CbiE"/>
</dbReference>
<dbReference type="PIRSF" id="PIRSF036428">
    <property type="entry name" value="CobL"/>
    <property type="match status" value="1"/>
</dbReference>
<keyword evidence="5" id="KW-0949">S-adenosyl-L-methionine</keyword>
<dbReference type="PANTHER" id="PTHR43182">
    <property type="entry name" value="COBALT-PRECORRIN-6B C(15)-METHYLTRANSFERASE (DECARBOXYLATING)"/>
    <property type="match status" value="1"/>
</dbReference>
<keyword evidence="8" id="KW-1185">Reference proteome</keyword>
<dbReference type="AlphaFoldDB" id="F3KVV4"/>
<evidence type="ECO:0000313" key="8">
    <source>
        <dbReference type="Proteomes" id="UP000016368"/>
    </source>
</evidence>
<protein>
    <submittedName>
        <fullName evidence="7">Precorrin-6y methyltransferase</fullName>
    </submittedName>
</protein>
<evidence type="ECO:0000256" key="1">
    <source>
        <dbReference type="ARBA" id="ARBA00004953"/>
    </source>
</evidence>
<sequence length="384" mass="40172">MGEQGLAGLDDGSRAALASARHVFGGARHLALAGVAARGTEWGVPFDVAPVLALRGQAVAVLASGDPFWFGAGGSLAQRLQPGEWVAHPAPSTFSLAAAALGWRLETLACLGLHALPLAAARPWLRRGQRLISLVRDGEALLALAALVSGHGFGASSGWALERLGGPRERIQRLRLDAPDIPPPQAPVALALDLHDGPAGLPASGGLPDEWFAHDGQITKSPMRALTLRALAPRPGECLWDLGAGSGSVSVEWCLAGGVCHAVERSPSRVANIHRNAEQLGVPHRLRVHHAASIDVLATLPAADAVFVGGGMDATLFDALRALLRPGCRLVVNSVTLETETLLLQLHARHGGELLQVSLAHAESLGNMRGWQPVRPVVQWSVVL</sequence>
<dbReference type="Pfam" id="PF00590">
    <property type="entry name" value="TP_methylase"/>
    <property type="match status" value="1"/>
</dbReference>
<dbReference type="PANTHER" id="PTHR43182:SF1">
    <property type="entry name" value="COBALT-PRECORRIN-7 C(5)-METHYLTRANSFERASE"/>
    <property type="match status" value="1"/>
</dbReference>
<evidence type="ECO:0000256" key="2">
    <source>
        <dbReference type="ARBA" id="ARBA00022573"/>
    </source>
</evidence>
<dbReference type="GO" id="GO:0008276">
    <property type="term" value="F:protein methyltransferase activity"/>
    <property type="evidence" value="ECO:0007669"/>
    <property type="project" value="InterPro"/>
</dbReference>
<dbReference type="InterPro" id="IPR014008">
    <property type="entry name" value="Cbl_synth_MTase_CbiT"/>
</dbReference>
<dbReference type="InterPro" id="IPR000878">
    <property type="entry name" value="4pyrrol_Mease"/>
</dbReference>
<dbReference type="STRING" id="887062.HGR_12959"/>
<dbReference type="GO" id="GO:0009236">
    <property type="term" value="P:cobalamin biosynthetic process"/>
    <property type="evidence" value="ECO:0007669"/>
    <property type="project" value="UniProtKB-UniPathway"/>
</dbReference>
<dbReference type="eggNOG" id="COG2242">
    <property type="taxonomic scope" value="Bacteria"/>
</dbReference>
<evidence type="ECO:0000256" key="3">
    <source>
        <dbReference type="ARBA" id="ARBA00022603"/>
    </source>
</evidence>
<dbReference type="UniPathway" id="UPA00148"/>